<dbReference type="Proteomes" id="UP001279734">
    <property type="component" value="Unassembled WGS sequence"/>
</dbReference>
<comment type="caution">
    <text evidence="2">The sequence shown here is derived from an EMBL/GenBank/DDBJ whole genome shotgun (WGS) entry which is preliminary data.</text>
</comment>
<evidence type="ECO:0000313" key="3">
    <source>
        <dbReference type="Proteomes" id="UP001279734"/>
    </source>
</evidence>
<sequence>MGASTTLETQLPDPPASMHPNHQNISKERPTVGASRSRDSSANKWSSNAAPTKPASITFDHSIVQPREPAYKASTNITAYNISHHLLHLTQQHISIEQHNGLSSSLKFSDLICGCIELMLMIFSADVSKDEPAIVLTATSPLHSSCITIAQAHNSHTAISYREGALTFISYFNKVEFATHREAFIKEPSFKITTAKDEPAIVLTATSPLHSSCITIAQAHNSHTAISNREGALTFISYFNKVEFATHREAFIKEPSFKITTAKDEPAIVLTATSPLHSSCITVAQAHNSHTAISNREGAITFISWPEASPGGAKPT</sequence>
<feature type="compositionally biased region" description="Basic and acidic residues" evidence="1">
    <location>
        <begin position="25"/>
        <end position="41"/>
    </location>
</feature>
<dbReference type="AlphaFoldDB" id="A0AAD3SJB3"/>
<evidence type="ECO:0000313" key="2">
    <source>
        <dbReference type="EMBL" id="GMH11659.1"/>
    </source>
</evidence>
<accession>A0AAD3SJB3</accession>
<proteinExistence type="predicted"/>
<gene>
    <name evidence="2" type="ORF">Nepgr_013500</name>
</gene>
<feature type="region of interest" description="Disordered" evidence="1">
    <location>
        <begin position="1"/>
        <end position="59"/>
    </location>
</feature>
<reference evidence="2" key="1">
    <citation type="submission" date="2023-05" db="EMBL/GenBank/DDBJ databases">
        <title>Nepenthes gracilis genome sequencing.</title>
        <authorList>
            <person name="Fukushima K."/>
        </authorList>
    </citation>
    <scope>NUCLEOTIDE SEQUENCE</scope>
    <source>
        <strain evidence="2">SING2019-196</strain>
    </source>
</reference>
<dbReference type="EMBL" id="BSYO01000011">
    <property type="protein sequence ID" value="GMH11659.1"/>
    <property type="molecule type" value="Genomic_DNA"/>
</dbReference>
<evidence type="ECO:0000256" key="1">
    <source>
        <dbReference type="SAM" id="MobiDB-lite"/>
    </source>
</evidence>
<keyword evidence="3" id="KW-1185">Reference proteome</keyword>
<organism evidence="2 3">
    <name type="scientific">Nepenthes gracilis</name>
    <name type="common">Slender pitcher plant</name>
    <dbReference type="NCBI Taxonomy" id="150966"/>
    <lineage>
        <taxon>Eukaryota</taxon>
        <taxon>Viridiplantae</taxon>
        <taxon>Streptophyta</taxon>
        <taxon>Embryophyta</taxon>
        <taxon>Tracheophyta</taxon>
        <taxon>Spermatophyta</taxon>
        <taxon>Magnoliopsida</taxon>
        <taxon>eudicotyledons</taxon>
        <taxon>Gunneridae</taxon>
        <taxon>Pentapetalae</taxon>
        <taxon>Caryophyllales</taxon>
        <taxon>Nepenthaceae</taxon>
        <taxon>Nepenthes</taxon>
    </lineage>
</organism>
<name>A0AAD3SJB3_NEPGR</name>
<protein>
    <submittedName>
        <fullName evidence="2">Uncharacterized protein</fullName>
    </submittedName>
</protein>